<keyword evidence="6 9" id="KW-0028">Amino-acid biosynthesis</keyword>
<dbReference type="STRING" id="1191523.MROS_2790"/>
<dbReference type="InterPro" id="IPR011060">
    <property type="entry name" value="RibuloseP-bd_barrel"/>
</dbReference>
<dbReference type="Gene3D" id="3.20.20.70">
    <property type="entry name" value="Aldolase class I"/>
    <property type="match status" value="1"/>
</dbReference>
<dbReference type="eggNOG" id="COG0106">
    <property type="taxonomic scope" value="Bacteria"/>
</dbReference>
<comment type="similarity">
    <text evidence="4 9 10">Belongs to the HisA/HisF family.</text>
</comment>
<evidence type="ECO:0000313" key="13">
    <source>
        <dbReference type="Proteomes" id="UP000009011"/>
    </source>
</evidence>
<evidence type="ECO:0000256" key="3">
    <source>
        <dbReference type="ARBA" id="ARBA00005133"/>
    </source>
</evidence>
<protein>
    <recommendedName>
        <fullName evidence="9 11">1-(5-phosphoribosyl)-5-[(5-phosphoribosylamino)methylideneamino] imidazole-4-carboxamide isomerase</fullName>
        <ecNumber evidence="9 11">5.3.1.16</ecNumber>
    </recommendedName>
    <alternativeName>
        <fullName evidence="9">Phosphoribosylformimino-5-aminoimidazole carboxamide ribotide isomerase</fullName>
    </alternativeName>
</protein>
<evidence type="ECO:0000313" key="12">
    <source>
        <dbReference type="EMBL" id="AFN76020.1"/>
    </source>
</evidence>
<dbReference type="EMBL" id="CP003557">
    <property type="protein sequence ID" value="AFN76020.1"/>
    <property type="molecule type" value="Genomic_DNA"/>
</dbReference>
<keyword evidence="7 9" id="KW-0368">Histidine biosynthesis</keyword>
<evidence type="ECO:0000256" key="1">
    <source>
        <dbReference type="ARBA" id="ARBA00000901"/>
    </source>
</evidence>
<dbReference type="KEGG" id="mro:MROS_2790"/>
<dbReference type="FunFam" id="3.20.20.70:FF:000009">
    <property type="entry name" value="1-(5-phosphoribosyl)-5-[(5-phosphoribosylamino)methylideneamino] imidazole-4-carboxamide isomerase"/>
    <property type="match status" value="1"/>
</dbReference>
<dbReference type="InterPro" id="IPR023016">
    <property type="entry name" value="HisA/PriA"/>
</dbReference>
<gene>
    <name evidence="9" type="primary">hisA</name>
    <name evidence="12" type="ordered locus">MROS_2790</name>
</gene>
<dbReference type="SUPFAM" id="SSF51366">
    <property type="entry name" value="Ribulose-phoshate binding barrel"/>
    <property type="match status" value="1"/>
</dbReference>
<dbReference type="InterPro" id="IPR006062">
    <property type="entry name" value="His_biosynth"/>
</dbReference>
<reference evidence="12 13" key="1">
    <citation type="journal article" date="2013" name="PLoS ONE">
        <title>Genomic analysis of Melioribacter roseus, facultatively anaerobic organotrophic bacterium representing a novel deep lineage within Bacteriodetes/Chlorobi group.</title>
        <authorList>
            <person name="Kadnikov V.V."/>
            <person name="Mardanov A.V."/>
            <person name="Podosokorskaya O.A."/>
            <person name="Gavrilov S.N."/>
            <person name="Kublanov I.V."/>
            <person name="Beletsky A.V."/>
            <person name="Bonch-Osmolovskaya E.A."/>
            <person name="Ravin N.V."/>
        </authorList>
    </citation>
    <scope>NUCLEOTIDE SEQUENCE [LARGE SCALE GENOMIC DNA]</scope>
    <source>
        <strain evidence="13">JCM 17771 / P3M-2</strain>
    </source>
</reference>
<evidence type="ECO:0000256" key="4">
    <source>
        <dbReference type="ARBA" id="ARBA00009667"/>
    </source>
</evidence>
<name>I6ZA55_MELRP</name>
<evidence type="ECO:0000256" key="7">
    <source>
        <dbReference type="ARBA" id="ARBA00023102"/>
    </source>
</evidence>
<accession>I6ZA55</accession>
<dbReference type="RefSeq" id="WP_014857450.1">
    <property type="nucleotide sequence ID" value="NC_018178.1"/>
</dbReference>
<dbReference type="AlphaFoldDB" id="I6ZA55"/>
<dbReference type="HAMAP" id="MF_01014">
    <property type="entry name" value="HisA"/>
    <property type="match status" value="1"/>
</dbReference>
<dbReference type="Pfam" id="PF00977">
    <property type="entry name" value="His_biosynth"/>
    <property type="match status" value="1"/>
</dbReference>
<dbReference type="UniPathway" id="UPA00031">
    <property type="reaction ID" value="UER00009"/>
</dbReference>
<evidence type="ECO:0000256" key="2">
    <source>
        <dbReference type="ARBA" id="ARBA00004496"/>
    </source>
</evidence>
<dbReference type="NCBIfam" id="TIGR00007">
    <property type="entry name" value="1-(5-phosphoribosyl)-5-[(5-phosphoribosylamino)methylideneamino]imidazole-4-carboxamide isomerase"/>
    <property type="match status" value="1"/>
</dbReference>
<evidence type="ECO:0000256" key="6">
    <source>
        <dbReference type="ARBA" id="ARBA00022605"/>
    </source>
</evidence>
<evidence type="ECO:0000256" key="10">
    <source>
        <dbReference type="RuleBase" id="RU003657"/>
    </source>
</evidence>
<dbReference type="Proteomes" id="UP000009011">
    <property type="component" value="Chromosome"/>
</dbReference>
<sequence>MLIIPAIDILNNKVARLTKGDFNKAKYYDTTPLEIARKYEEAGFQWIHIVDLGATLDKKINILPVLKEIKNNTGLKLEFGGGIRNSSQVKEALNAGADRIVIGSLSIKNKAAFAEIVDEYGADKFVVALDSYNEKILVKGWTEDSGVSIYEHIDYCKELGIDTFLCTDISRDGTLTGSNTQLYGKIMKYSPDIKLIASGGIGSIHDVLVLSQLNIYAVIVGKAIYENKINIKDLAKIGSKENNTLS</sequence>
<dbReference type="GO" id="GO:0003949">
    <property type="term" value="F:1-(5-phosphoribosyl)-5-[(5-phosphoribosylamino)methylideneamino]imidazole-4-carboxamide isomerase activity"/>
    <property type="evidence" value="ECO:0007669"/>
    <property type="project" value="UniProtKB-UniRule"/>
</dbReference>
<keyword evidence="5 9" id="KW-0963">Cytoplasm</keyword>
<organism evidence="12 13">
    <name type="scientific">Melioribacter roseus (strain DSM 23840 / JCM 17771 / VKM B-2668 / P3M-2)</name>
    <dbReference type="NCBI Taxonomy" id="1191523"/>
    <lineage>
        <taxon>Bacteria</taxon>
        <taxon>Pseudomonadati</taxon>
        <taxon>Ignavibacteriota</taxon>
        <taxon>Ignavibacteria</taxon>
        <taxon>Ignavibacteriales</taxon>
        <taxon>Melioribacteraceae</taxon>
        <taxon>Melioribacter</taxon>
    </lineage>
</organism>
<dbReference type="InterPro" id="IPR044524">
    <property type="entry name" value="Isoase_HisA-like"/>
</dbReference>
<comment type="catalytic activity">
    <reaction evidence="1 9 11">
        <text>1-(5-phospho-beta-D-ribosyl)-5-[(5-phospho-beta-D-ribosylamino)methylideneamino]imidazole-4-carboxamide = 5-[(5-phospho-1-deoxy-D-ribulos-1-ylimino)methylamino]-1-(5-phospho-beta-D-ribosyl)imidazole-4-carboxamide</text>
        <dbReference type="Rhea" id="RHEA:15469"/>
        <dbReference type="ChEBI" id="CHEBI:58435"/>
        <dbReference type="ChEBI" id="CHEBI:58525"/>
        <dbReference type="EC" id="5.3.1.16"/>
    </reaction>
</comment>
<proteinExistence type="inferred from homology"/>
<feature type="active site" description="Proton donor" evidence="9">
    <location>
        <position position="130"/>
    </location>
</feature>
<keyword evidence="13" id="KW-1185">Reference proteome</keyword>
<dbReference type="PANTHER" id="PTHR43090:SF2">
    <property type="entry name" value="1-(5-PHOSPHORIBOSYL)-5-[(5-PHOSPHORIBOSYLAMINO)METHYLIDENEAMINO] IMIDAZOLE-4-CARBOXAMIDE ISOMERASE"/>
    <property type="match status" value="1"/>
</dbReference>
<comment type="subcellular location">
    <subcellularLocation>
        <location evidence="2 9 11">Cytoplasm</location>
    </subcellularLocation>
</comment>
<evidence type="ECO:0000256" key="9">
    <source>
        <dbReference type="HAMAP-Rule" id="MF_01014"/>
    </source>
</evidence>
<dbReference type="EC" id="5.3.1.16" evidence="9 11"/>
<evidence type="ECO:0000256" key="11">
    <source>
        <dbReference type="RuleBase" id="RU003658"/>
    </source>
</evidence>
<dbReference type="PATRIC" id="fig|1191523.3.peg.2927"/>
<keyword evidence="8 9" id="KW-0413">Isomerase</keyword>
<dbReference type="InterPro" id="IPR013785">
    <property type="entry name" value="Aldolase_TIM"/>
</dbReference>
<dbReference type="PANTHER" id="PTHR43090">
    <property type="entry name" value="1-(5-PHOSPHORIBOSYL)-5-[(5-PHOSPHORIBOSYLAMINO)METHYLIDENEAMINO] IMIDAZOLE-4-CARBOXAMIDE ISOMERASE"/>
    <property type="match status" value="1"/>
</dbReference>
<dbReference type="HOGENOM" id="CLU_048577_1_2_10"/>
<dbReference type="GO" id="GO:0000105">
    <property type="term" value="P:L-histidine biosynthetic process"/>
    <property type="evidence" value="ECO:0007669"/>
    <property type="project" value="UniProtKB-UniRule"/>
</dbReference>
<dbReference type="OrthoDB" id="9807749at2"/>
<feature type="active site" description="Proton acceptor" evidence="9">
    <location>
        <position position="8"/>
    </location>
</feature>
<dbReference type="InterPro" id="IPR006063">
    <property type="entry name" value="HisA_bact_arch"/>
</dbReference>
<evidence type="ECO:0000256" key="5">
    <source>
        <dbReference type="ARBA" id="ARBA00022490"/>
    </source>
</evidence>
<dbReference type="GO" id="GO:0000162">
    <property type="term" value="P:L-tryptophan biosynthetic process"/>
    <property type="evidence" value="ECO:0007669"/>
    <property type="project" value="TreeGrafter"/>
</dbReference>
<evidence type="ECO:0000256" key="8">
    <source>
        <dbReference type="ARBA" id="ARBA00023235"/>
    </source>
</evidence>
<dbReference type="CDD" id="cd04732">
    <property type="entry name" value="HisA"/>
    <property type="match status" value="1"/>
</dbReference>
<dbReference type="GO" id="GO:0005737">
    <property type="term" value="C:cytoplasm"/>
    <property type="evidence" value="ECO:0007669"/>
    <property type="project" value="UniProtKB-SubCell"/>
</dbReference>
<comment type="pathway">
    <text evidence="3 9 11">Amino-acid biosynthesis; L-histidine biosynthesis; L-histidine from 5-phospho-alpha-D-ribose 1-diphosphate: step 4/9.</text>
</comment>